<dbReference type="PANTHER" id="PTHR43270:SF12">
    <property type="entry name" value="SUCCINYL-DIAMINOPIMELATE DESUCCINYLASE"/>
    <property type="match status" value="1"/>
</dbReference>
<name>A0A7Z0D3S2_9MICO</name>
<proteinExistence type="predicted"/>
<keyword evidence="6" id="KW-1185">Reference proteome</keyword>
<keyword evidence="1" id="KW-0645">Protease</keyword>
<accession>A0A7Z0D3S2</accession>
<dbReference type="GO" id="GO:0008233">
    <property type="term" value="F:peptidase activity"/>
    <property type="evidence" value="ECO:0007669"/>
    <property type="project" value="UniProtKB-KW"/>
</dbReference>
<dbReference type="GO" id="GO:0046872">
    <property type="term" value="F:metal ion binding"/>
    <property type="evidence" value="ECO:0007669"/>
    <property type="project" value="UniProtKB-KW"/>
</dbReference>
<dbReference type="Gene3D" id="3.40.630.10">
    <property type="entry name" value="Zn peptidases"/>
    <property type="match status" value="1"/>
</dbReference>
<dbReference type="AlphaFoldDB" id="A0A7Z0D3S2"/>
<evidence type="ECO:0000256" key="2">
    <source>
        <dbReference type="ARBA" id="ARBA00022723"/>
    </source>
</evidence>
<keyword evidence="2" id="KW-0479">Metal-binding</keyword>
<keyword evidence="3" id="KW-0378">Hydrolase</keyword>
<evidence type="ECO:0000256" key="1">
    <source>
        <dbReference type="ARBA" id="ARBA00022670"/>
    </source>
</evidence>
<dbReference type="InterPro" id="IPR051458">
    <property type="entry name" value="Cyt/Met_Dipeptidase"/>
</dbReference>
<dbReference type="Gene3D" id="3.30.70.360">
    <property type="match status" value="1"/>
</dbReference>
<gene>
    <name evidence="5" type="ORF">BJY26_002645</name>
</gene>
<dbReference type="Pfam" id="PF07687">
    <property type="entry name" value="M20_dimer"/>
    <property type="match status" value="1"/>
</dbReference>
<evidence type="ECO:0000256" key="3">
    <source>
        <dbReference type="ARBA" id="ARBA00022801"/>
    </source>
</evidence>
<dbReference type="GO" id="GO:0006508">
    <property type="term" value="P:proteolysis"/>
    <property type="evidence" value="ECO:0007669"/>
    <property type="project" value="UniProtKB-KW"/>
</dbReference>
<dbReference type="PANTHER" id="PTHR43270">
    <property type="entry name" value="BETA-ALA-HIS DIPEPTIDASE"/>
    <property type="match status" value="1"/>
</dbReference>
<comment type="caution">
    <text evidence="5">The sequence shown here is derived from an EMBL/GenBank/DDBJ whole genome shotgun (WGS) entry which is preliminary data.</text>
</comment>
<reference evidence="5 6" key="1">
    <citation type="submission" date="2020-07" db="EMBL/GenBank/DDBJ databases">
        <title>Sequencing the genomes of 1000 actinobacteria strains.</title>
        <authorList>
            <person name="Klenk H.-P."/>
        </authorList>
    </citation>
    <scope>NUCLEOTIDE SEQUENCE [LARGE SCALE GENOMIC DNA]</scope>
    <source>
        <strain evidence="5 6">DSM 26341</strain>
    </source>
</reference>
<sequence>MTDDSLLRSIDADFTRTLDELGSLVAIPGIAWDSFDPAELDACARRVESLIRDTGFDDVEILRATRPDGRPGAPGIIARRPAPEGRPTVLLYAHMDVQPPGERDLWNTEPFEATRVGDRIFGRGAADDKAGIMAHLAAVRALRDELDVGVTLFFEGEEEAGSPSFRNFLETYRDRLAADVIVVADSGNWTTEVPALTTTLRGLASLEFEVATLDHAVHSGMYGGPVPDAATAMIRLLSTLHTDDGSVAVPGLVSAPAPEIDYPEDTLRADAGMLDGVRMLGTGGLAERLWTKPSLTVIGVDLPKVDVASNTLQGSVKAKLSMRLAAGQDPEEALQSLKTHLTESAPFGARVTFIDEETGKPWSAPADAPAMRLAHDAMTEAWGTPAVDIGIGGSIPFIADLIELFDDAEILVTGVEDPDSRAHSANESLHVPGFKKAILSEALLLRKLGSK</sequence>
<dbReference type="RefSeq" id="WP_179428701.1">
    <property type="nucleotide sequence ID" value="NZ_JACBZP010000001.1"/>
</dbReference>
<feature type="domain" description="Peptidase M20 dimerisation" evidence="4">
    <location>
        <begin position="200"/>
        <end position="346"/>
    </location>
</feature>
<evidence type="ECO:0000313" key="6">
    <source>
        <dbReference type="Proteomes" id="UP000539111"/>
    </source>
</evidence>
<evidence type="ECO:0000259" key="4">
    <source>
        <dbReference type="Pfam" id="PF07687"/>
    </source>
</evidence>
<organism evidence="5 6">
    <name type="scientific">Spelaeicoccus albus</name>
    <dbReference type="NCBI Taxonomy" id="1280376"/>
    <lineage>
        <taxon>Bacteria</taxon>
        <taxon>Bacillati</taxon>
        <taxon>Actinomycetota</taxon>
        <taxon>Actinomycetes</taxon>
        <taxon>Micrococcales</taxon>
        <taxon>Brevibacteriaceae</taxon>
        <taxon>Spelaeicoccus</taxon>
    </lineage>
</organism>
<dbReference type="Pfam" id="PF01546">
    <property type="entry name" value="Peptidase_M20"/>
    <property type="match status" value="1"/>
</dbReference>
<dbReference type="EMBL" id="JACBZP010000001">
    <property type="protein sequence ID" value="NYI68339.1"/>
    <property type="molecule type" value="Genomic_DNA"/>
</dbReference>
<dbReference type="InterPro" id="IPR002933">
    <property type="entry name" value="Peptidase_M20"/>
</dbReference>
<protein>
    <submittedName>
        <fullName evidence="5">Acetylornithine deacetylase/succinyl-diaminopimelate desuccinylase-like protein</fullName>
    </submittedName>
</protein>
<dbReference type="SUPFAM" id="SSF53187">
    <property type="entry name" value="Zn-dependent exopeptidases"/>
    <property type="match status" value="1"/>
</dbReference>
<dbReference type="Proteomes" id="UP000539111">
    <property type="component" value="Unassembled WGS sequence"/>
</dbReference>
<dbReference type="InterPro" id="IPR011650">
    <property type="entry name" value="Peptidase_M20_dimer"/>
</dbReference>
<dbReference type="NCBIfam" id="NF005914">
    <property type="entry name" value="PRK07907.1"/>
    <property type="match status" value="1"/>
</dbReference>
<evidence type="ECO:0000313" key="5">
    <source>
        <dbReference type="EMBL" id="NYI68339.1"/>
    </source>
</evidence>